<dbReference type="PANTHER" id="PTHR43741">
    <property type="entry name" value="FMN-DEPENDENT NADH-AZOREDUCTASE 1"/>
    <property type="match status" value="1"/>
</dbReference>
<evidence type="ECO:0000313" key="8">
    <source>
        <dbReference type="EMBL" id="PNG07705.1"/>
    </source>
</evidence>
<feature type="binding site" evidence="6">
    <location>
        <position position="10"/>
    </location>
    <ligand>
        <name>FMN</name>
        <dbReference type="ChEBI" id="CHEBI:58210"/>
    </ligand>
</feature>
<evidence type="ECO:0000256" key="5">
    <source>
        <dbReference type="ARBA" id="ARBA00048542"/>
    </source>
</evidence>
<dbReference type="OrthoDB" id="9787136at2"/>
<keyword evidence="4 6" id="KW-0520">NAD</keyword>
<sequence length="211" mass="23020">MKKILAVQGSPRGERSHSRRLLEHFLQALAAEQGEVRLSRREVGRIVLPPVTEGWVAAAFSAPAERSSAMHADLALSDALVDELLDADRLVIAAPMYNFGVPSGVKAWIDQIVRIGRTFDFTPEDPASQYKPRVLGKRGLIITTRGDRGYGQGGINAHLNHADTHLRAVLGLIGITDVEVVAVENDEFGGLAFEDSYQAARQRLAQLALDF</sequence>
<evidence type="ECO:0000256" key="3">
    <source>
        <dbReference type="ARBA" id="ARBA00023002"/>
    </source>
</evidence>
<dbReference type="EMBL" id="POUW01000001">
    <property type="protein sequence ID" value="PNG07705.1"/>
    <property type="molecule type" value="Genomic_DNA"/>
</dbReference>
<keyword evidence="2 6" id="KW-0288">FMN</keyword>
<dbReference type="InterPro" id="IPR050104">
    <property type="entry name" value="FMN-dep_NADH:Q_OxRdtase_AzoR1"/>
</dbReference>
<feature type="domain" description="Flavodoxin-like fold" evidence="7">
    <location>
        <begin position="2"/>
        <end position="206"/>
    </location>
</feature>
<dbReference type="InterPro" id="IPR003680">
    <property type="entry name" value="Flavodoxin_fold"/>
</dbReference>
<feature type="binding site" evidence="6">
    <location>
        <begin position="96"/>
        <end position="99"/>
    </location>
    <ligand>
        <name>FMN</name>
        <dbReference type="ChEBI" id="CHEBI:58210"/>
    </ligand>
</feature>
<evidence type="ECO:0000256" key="1">
    <source>
        <dbReference type="ARBA" id="ARBA00022630"/>
    </source>
</evidence>
<evidence type="ECO:0000313" key="9">
    <source>
        <dbReference type="Proteomes" id="UP000235897"/>
    </source>
</evidence>
<comment type="similarity">
    <text evidence="6">Belongs to the azoreductase type 1 family.</text>
</comment>
<dbReference type="GO" id="GO:0010181">
    <property type="term" value="F:FMN binding"/>
    <property type="evidence" value="ECO:0007669"/>
    <property type="project" value="UniProtKB-UniRule"/>
</dbReference>
<evidence type="ECO:0000259" key="7">
    <source>
        <dbReference type="Pfam" id="PF02525"/>
    </source>
</evidence>
<gene>
    <name evidence="6" type="primary">azoR</name>
    <name evidence="8" type="ORF">CXL00_01175</name>
</gene>
<dbReference type="AlphaFoldDB" id="A0A2N8SZ01"/>
<comment type="caution">
    <text evidence="6">Lacks conserved residue(s) required for the propagation of feature annotation.</text>
</comment>
<dbReference type="PANTHER" id="PTHR43741:SF2">
    <property type="entry name" value="FMN-DEPENDENT NADH:QUINONE OXIDOREDUCTASE"/>
    <property type="match status" value="1"/>
</dbReference>
<dbReference type="InterPro" id="IPR023048">
    <property type="entry name" value="NADH:quinone_OxRdtase_FMN_depd"/>
</dbReference>
<dbReference type="EC" id="1.7.1.17" evidence="6"/>
<feature type="binding site" evidence="6">
    <location>
        <begin position="16"/>
        <end position="18"/>
    </location>
    <ligand>
        <name>FMN</name>
        <dbReference type="ChEBI" id="CHEBI:58210"/>
    </ligand>
</feature>
<reference evidence="8 9" key="1">
    <citation type="submission" date="2018-01" db="EMBL/GenBank/DDBJ databases">
        <title>Denitrification phenotypes of diverse strains of Pseudomonas stutzeri.</title>
        <authorList>
            <person name="Milligan D.A."/>
            <person name="Bergaust L."/>
            <person name="Bakken L.R."/>
            <person name="Frostegard A."/>
        </authorList>
    </citation>
    <scope>NUCLEOTIDE SEQUENCE [LARGE SCALE GENOMIC DNA]</scope>
    <source>
        <strain evidence="8 9">28a3</strain>
    </source>
</reference>
<dbReference type="GO" id="GO:0009055">
    <property type="term" value="F:electron transfer activity"/>
    <property type="evidence" value="ECO:0007669"/>
    <property type="project" value="UniProtKB-UniRule"/>
</dbReference>
<comment type="subunit">
    <text evidence="6">Homodimer.</text>
</comment>
<proteinExistence type="inferred from homology"/>
<protein>
    <recommendedName>
        <fullName evidence="6">FMN dependent NADH:quinone oxidoreductase</fullName>
        <ecNumber evidence="6">1.6.5.-</ecNumber>
    </recommendedName>
    <alternativeName>
        <fullName evidence="6">Azo-dye reductase</fullName>
    </alternativeName>
    <alternativeName>
        <fullName evidence="6">FMN-dependent NADH-azo compound oxidoreductase</fullName>
    </alternativeName>
    <alternativeName>
        <fullName evidence="6">FMN-dependent NADH-azoreductase</fullName>
        <ecNumber evidence="6">1.7.1.17</ecNumber>
    </alternativeName>
</protein>
<dbReference type="InterPro" id="IPR029039">
    <property type="entry name" value="Flavoprotein-like_sf"/>
</dbReference>
<dbReference type="Pfam" id="PF02525">
    <property type="entry name" value="Flavodoxin_2"/>
    <property type="match status" value="1"/>
</dbReference>
<comment type="catalytic activity">
    <reaction evidence="6">
        <text>2 a quinone + NADH + H(+) = 2 a 1,4-benzosemiquinone + NAD(+)</text>
        <dbReference type="Rhea" id="RHEA:65952"/>
        <dbReference type="ChEBI" id="CHEBI:15378"/>
        <dbReference type="ChEBI" id="CHEBI:57540"/>
        <dbReference type="ChEBI" id="CHEBI:57945"/>
        <dbReference type="ChEBI" id="CHEBI:132124"/>
        <dbReference type="ChEBI" id="CHEBI:134225"/>
    </reaction>
</comment>
<comment type="caution">
    <text evidence="8">The sequence shown here is derived from an EMBL/GenBank/DDBJ whole genome shotgun (WGS) entry which is preliminary data.</text>
</comment>
<name>A0A2N8SZ01_STUST</name>
<comment type="function">
    <text evidence="6">Quinone reductase that provides resistance to thiol-specific stress caused by electrophilic quinones.</text>
</comment>
<dbReference type="SUPFAM" id="SSF52218">
    <property type="entry name" value="Flavoproteins"/>
    <property type="match status" value="1"/>
</dbReference>
<comment type="catalytic activity">
    <reaction evidence="5">
        <text>N,N-dimethyl-1,4-phenylenediamine + anthranilate + 2 NAD(+) = 2-(4-dimethylaminophenyl)diazenylbenzoate + 2 NADH + 2 H(+)</text>
        <dbReference type="Rhea" id="RHEA:55872"/>
        <dbReference type="ChEBI" id="CHEBI:15378"/>
        <dbReference type="ChEBI" id="CHEBI:15783"/>
        <dbReference type="ChEBI" id="CHEBI:16567"/>
        <dbReference type="ChEBI" id="CHEBI:57540"/>
        <dbReference type="ChEBI" id="CHEBI:57945"/>
        <dbReference type="ChEBI" id="CHEBI:71579"/>
        <dbReference type="EC" id="1.7.1.17"/>
    </reaction>
    <physiologicalReaction direction="right-to-left" evidence="5">
        <dbReference type="Rhea" id="RHEA:55874"/>
    </physiologicalReaction>
</comment>
<keyword evidence="3 6" id="KW-0560">Oxidoreductase</keyword>
<organism evidence="8 9">
    <name type="scientific">Stutzerimonas stutzeri</name>
    <name type="common">Pseudomonas stutzeri</name>
    <dbReference type="NCBI Taxonomy" id="316"/>
    <lineage>
        <taxon>Bacteria</taxon>
        <taxon>Pseudomonadati</taxon>
        <taxon>Pseudomonadota</taxon>
        <taxon>Gammaproteobacteria</taxon>
        <taxon>Pseudomonadales</taxon>
        <taxon>Pseudomonadaceae</taxon>
        <taxon>Stutzerimonas</taxon>
    </lineage>
</organism>
<dbReference type="RefSeq" id="WP_102845798.1">
    <property type="nucleotide sequence ID" value="NZ_JAMOIG010000020.1"/>
</dbReference>
<keyword evidence="1 6" id="KW-0285">Flavoprotein</keyword>
<comment type="cofactor">
    <cofactor evidence="6">
        <name>FMN</name>
        <dbReference type="ChEBI" id="CHEBI:58210"/>
    </cofactor>
    <text evidence="6">Binds 1 FMN per subunit.</text>
</comment>
<evidence type="ECO:0000256" key="2">
    <source>
        <dbReference type="ARBA" id="ARBA00022643"/>
    </source>
</evidence>
<comment type="function">
    <text evidence="6">Also exhibits azoreductase activity. Catalyzes the reductive cleavage of the azo bond in aromatic azo compounds to the corresponding amines.</text>
</comment>
<dbReference type="GO" id="GO:0016655">
    <property type="term" value="F:oxidoreductase activity, acting on NAD(P)H, quinone or similar compound as acceptor"/>
    <property type="evidence" value="ECO:0007669"/>
    <property type="project" value="InterPro"/>
</dbReference>
<dbReference type="EC" id="1.6.5.-" evidence="6"/>
<dbReference type="Gene3D" id="3.40.50.360">
    <property type="match status" value="1"/>
</dbReference>
<evidence type="ECO:0000256" key="4">
    <source>
        <dbReference type="ARBA" id="ARBA00023027"/>
    </source>
</evidence>
<dbReference type="GO" id="GO:0016652">
    <property type="term" value="F:oxidoreductase activity, acting on NAD(P)H as acceptor"/>
    <property type="evidence" value="ECO:0007669"/>
    <property type="project" value="UniProtKB-UniRule"/>
</dbReference>
<evidence type="ECO:0000256" key="6">
    <source>
        <dbReference type="HAMAP-Rule" id="MF_01216"/>
    </source>
</evidence>
<dbReference type="HAMAP" id="MF_01216">
    <property type="entry name" value="Azoreductase_type1"/>
    <property type="match status" value="1"/>
</dbReference>
<dbReference type="Proteomes" id="UP000235897">
    <property type="component" value="Unassembled WGS sequence"/>
</dbReference>
<accession>A0A2N8SZ01</accession>